<organism evidence="2 3">
    <name type="scientific">Symbiodinium microadriaticum</name>
    <name type="common">Dinoflagellate</name>
    <name type="synonym">Zooxanthella microadriatica</name>
    <dbReference type="NCBI Taxonomy" id="2951"/>
    <lineage>
        <taxon>Eukaryota</taxon>
        <taxon>Sar</taxon>
        <taxon>Alveolata</taxon>
        <taxon>Dinophyceae</taxon>
        <taxon>Suessiales</taxon>
        <taxon>Symbiodiniaceae</taxon>
        <taxon>Symbiodinium</taxon>
    </lineage>
</organism>
<feature type="region of interest" description="Disordered" evidence="1">
    <location>
        <begin position="41"/>
        <end position="118"/>
    </location>
</feature>
<feature type="compositionally biased region" description="Basic and acidic residues" evidence="1">
    <location>
        <begin position="77"/>
        <end position="101"/>
    </location>
</feature>
<feature type="region of interest" description="Disordered" evidence="1">
    <location>
        <begin position="388"/>
        <end position="508"/>
    </location>
</feature>
<comment type="caution">
    <text evidence="2">The sequence shown here is derived from an EMBL/GenBank/DDBJ whole genome shotgun (WGS) entry which is preliminary data.</text>
</comment>
<protein>
    <submittedName>
        <fullName evidence="2">Uncharacterized protein</fullName>
    </submittedName>
</protein>
<gene>
    <name evidence="2" type="ORF">AK812_SmicGene45203</name>
</gene>
<proteinExistence type="predicted"/>
<dbReference type="Proteomes" id="UP000186817">
    <property type="component" value="Unassembled WGS sequence"/>
</dbReference>
<feature type="compositionally biased region" description="Basic and acidic residues" evidence="1">
    <location>
        <begin position="462"/>
        <end position="480"/>
    </location>
</feature>
<keyword evidence="3" id="KW-1185">Reference proteome</keyword>
<evidence type="ECO:0000313" key="2">
    <source>
        <dbReference type="EMBL" id="OLP75070.1"/>
    </source>
</evidence>
<sequence>MRLTAQFFFSSACLKGFIAPTRLIRMAQSVEDILGPLFPALSERSTRDSGSEGSNPLKRSKPDPARKQSAEALQARSSHDGRSQREGHREGQGQGQREKQGKVAPGAHAPQEARHQSFGSAPWAWKHAPGLDVEAAIYAMARLCLRQETELSELRQEKSFMLHINSGPHGILQPLIQASVKWNELRDQMKVDCSLKSELFRVMLKETAARMEKFELTPDSIAAAEKANWVTTQPLTWLYQKWGPDAHLLVLDPSRQGVPHQEVKALLESMSEALKQDPEALNQFTPKRKLVETMSGASVGLRSAQCQILYAAFAKLADLSVLQLIAANMHKERQKHGREAEEVRSLTWRYGSGDLRFTGGLAAWAANLGLTSENMRLLRAEIVTSLAGGKKREKRSKASKKSRKDKKKGSSKRKHGKHAKAKQSKKDKKKKDKKSEDEPSWKKEPEKRWQSWRWRGQSSGSDWKKKSDEDDSWKAEDWKSQRGWNSGGGWKQSNWNYWKRGYGAPKGR</sequence>
<evidence type="ECO:0000313" key="3">
    <source>
        <dbReference type="Proteomes" id="UP000186817"/>
    </source>
</evidence>
<dbReference type="EMBL" id="LSRX01002835">
    <property type="protein sequence ID" value="OLP75070.1"/>
    <property type="molecule type" value="Genomic_DNA"/>
</dbReference>
<reference evidence="2 3" key="1">
    <citation type="submission" date="2016-02" db="EMBL/GenBank/DDBJ databases">
        <title>Genome analysis of coral dinoflagellate symbionts highlights evolutionary adaptations to a symbiotic lifestyle.</title>
        <authorList>
            <person name="Aranda M."/>
            <person name="Li Y."/>
            <person name="Liew Y.J."/>
            <person name="Baumgarten S."/>
            <person name="Simakov O."/>
            <person name="Wilson M."/>
            <person name="Piel J."/>
            <person name="Ashoor H."/>
            <person name="Bougouffa S."/>
            <person name="Bajic V.B."/>
            <person name="Ryu T."/>
            <person name="Ravasi T."/>
            <person name="Bayer T."/>
            <person name="Micklem G."/>
            <person name="Kim H."/>
            <person name="Bhak J."/>
            <person name="Lajeunesse T.C."/>
            <person name="Voolstra C.R."/>
        </authorList>
    </citation>
    <scope>NUCLEOTIDE SEQUENCE [LARGE SCALE GENOMIC DNA]</scope>
    <source>
        <strain evidence="2 3">CCMP2467</strain>
    </source>
</reference>
<feature type="compositionally biased region" description="Basic and acidic residues" evidence="1">
    <location>
        <begin position="60"/>
        <end position="69"/>
    </location>
</feature>
<feature type="compositionally biased region" description="Basic residues" evidence="1">
    <location>
        <begin position="389"/>
        <end position="432"/>
    </location>
</feature>
<accession>A0A1Q9BWV7</accession>
<name>A0A1Q9BWV7_SYMMI</name>
<dbReference type="OrthoDB" id="447429at2759"/>
<feature type="compositionally biased region" description="Basic and acidic residues" evidence="1">
    <location>
        <begin position="433"/>
        <end position="449"/>
    </location>
</feature>
<evidence type="ECO:0000256" key="1">
    <source>
        <dbReference type="SAM" id="MobiDB-lite"/>
    </source>
</evidence>
<dbReference type="AlphaFoldDB" id="A0A1Q9BWV7"/>